<protein>
    <submittedName>
        <fullName evidence="1">Uncharacterized protein</fullName>
    </submittedName>
</protein>
<organism evidence="1">
    <name type="scientific">Amphimedon queenslandica</name>
    <name type="common">Sponge</name>
    <dbReference type="NCBI Taxonomy" id="400682"/>
    <lineage>
        <taxon>Eukaryota</taxon>
        <taxon>Metazoa</taxon>
        <taxon>Porifera</taxon>
        <taxon>Demospongiae</taxon>
        <taxon>Heteroscleromorpha</taxon>
        <taxon>Haplosclerida</taxon>
        <taxon>Niphatidae</taxon>
        <taxon>Amphimedon</taxon>
    </lineage>
</organism>
<evidence type="ECO:0000313" key="1">
    <source>
        <dbReference type="EnsemblMetazoa" id="Aqu2.1.22566_001"/>
    </source>
</evidence>
<dbReference type="InParanoid" id="A0A1X7U533"/>
<dbReference type="AlphaFoldDB" id="A0A1X7U533"/>
<dbReference type="EnsemblMetazoa" id="Aqu2.1.22566_001">
    <property type="protein sequence ID" value="Aqu2.1.22566_001"/>
    <property type="gene ID" value="Aqu2.1.22566"/>
</dbReference>
<accession>A0A1X7U533</accession>
<reference evidence="1" key="1">
    <citation type="submission" date="2017-05" db="UniProtKB">
        <authorList>
            <consortium name="EnsemblMetazoa"/>
        </authorList>
    </citation>
    <scope>IDENTIFICATION</scope>
</reference>
<sequence>GSPPPVAIPLPGCLPPPATPPGMAALQQQRQNIIWQLRQVNCQIPGLQEAVGTGGTPILRTIPFIN</sequence>
<name>A0A1X7U533_AMPQE</name>
<proteinExistence type="predicted"/>